<dbReference type="InterPro" id="IPR008042">
    <property type="entry name" value="Retrotrans_Pao"/>
</dbReference>
<protein>
    <submittedName>
        <fullName evidence="3">Uncharacterized protein LOC115826628</fullName>
    </submittedName>
</protein>
<evidence type="ECO:0000313" key="2">
    <source>
        <dbReference type="Proteomes" id="UP000504632"/>
    </source>
</evidence>
<evidence type="ECO:0000313" key="3">
    <source>
        <dbReference type="RefSeq" id="XP_030646367.1"/>
    </source>
</evidence>
<dbReference type="PANTHER" id="PTHR47331:SF1">
    <property type="entry name" value="GAG-LIKE PROTEIN"/>
    <property type="match status" value="1"/>
</dbReference>
<dbReference type="GeneID" id="115826628"/>
<organism evidence="2 3">
    <name type="scientific">Chanos chanos</name>
    <name type="common">Milkfish</name>
    <name type="synonym">Mugil chanos</name>
    <dbReference type="NCBI Taxonomy" id="29144"/>
    <lineage>
        <taxon>Eukaryota</taxon>
        <taxon>Metazoa</taxon>
        <taxon>Chordata</taxon>
        <taxon>Craniata</taxon>
        <taxon>Vertebrata</taxon>
        <taxon>Euteleostomi</taxon>
        <taxon>Actinopterygii</taxon>
        <taxon>Neopterygii</taxon>
        <taxon>Teleostei</taxon>
        <taxon>Ostariophysi</taxon>
        <taxon>Gonorynchiformes</taxon>
        <taxon>Chanidae</taxon>
        <taxon>Chanos</taxon>
    </lineage>
</organism>
<dbReference type="PANTHER" id="PTHR47331">
    <property type="entry name" value="PHD-TYPE DOMAIN-CONTAINING PROTEIN"/>
    <property type="match status" value="1"/>
</dbReference>
<dbReference type="Pfam" id="PF17921">
    <property type="entry name" value="Integrase_H2C2"/>
    <property type="match status" value="1"/>
</dbReference>
<proteinExistence type="predicted"/>
<dbReference type="RefSeq" id="XP_030646367.1">
    <property type="nucleotide sequence ID" value="XM_030790507.1"/>
</dbReference>
<dbReference type="Pfam" id="PF05380">
    <property type="entry name" value="Peptidase_A17"/>
    <property type="match status" value="1"/>
</dbReference>
<dbReference type="Gene3D" id="1.10.340.70">
    <property type="match status" value="1"/>
</dbReference>
<name>A0A6J2WRH9_CHACN</name>
<dbReference type="AlphaFoldDB" id="A0A6J2WRH9"/>
<dbReference type="InterPro" id="IPR041588">
    <property type="entry name" value="Integrase_H2C2"/>
</dbReference>
<feature type="domain" description="Integrase zinc-binding" evidence="1">
    <location>
        <begin position="284"/>
        <end position="332"/>
    </location>
</feature>
<gene>
    <name evidence="3" type="primary">LOC115826628</name>
</gene>
<dbReference type="Proteomes" id="UP000504632">
    <property type="component" value="Chromosome 13"/>
</dbReference>
<sequence length="334" mass="38337">MAKARVAPLKSPTIPRMELTAATIATKMDRLLRKELELELHNLSSDSTRFKTFVANRISAILEHSQTSQWRYVHSTLNPADHVSRGQTVEAFLKYESWLSGPGFLLCAQDQWPKNPDPGMLDIDDPEVKRVTQVHFIQAQEPKNATDKLMTHYSSWTKLKRAVAWFLKLKDLLKELKAKRKERNTLNEESGMSQFKKTFKGTHLTCEDLTKAETEIVKYCQKQRFIKDLVMLKEHQRVKKSSSLYKLNPVLQDGVMRVGGRLSRTAMPDDSKQQAILPRVSHITRLVLGHIHDVTPQAGRNHMLAQVRQRFWIPGANGATRRFLSKCVTCKKLQ</sequence>
<accession>A0A6J2WRH9</accession>
<dbReference type="OrthoDB" id="8046937at2759"/>
<keyword evidence="2" id="KW-1185">Reference proteome</keyword>
<reference evidence="3" key="1">
    <citation type="submission" date="2025-08" db="UniProtKB">
        <authorList>
            <consortium name="RefSeq"/>
        </authorList>
    </citation>
    <scope>IDENTIFICATION</scope>
</reference>
<dbReference type="InParanoid" id="A0A6J2WRH9"/>
<evidence type="ECO:0000259" key="1">
    <source>
        <dbReference type="Pfam" id="PF17921"/>
    </source>
</evidence>